<dbReference type="SUPFAM" id="SSF56176">
    <property type="entry name" value="FAD-binding/transporter-associated domain-like"/>
    <property type="match status" value="1"/>
</dbReference>
<dbReference type="InterPro" id="IPR016166">
    <property type="entry name" value="FAD-bd_PCMH"/>
</dbReference>
<dbReference type="PROSITE" id="PS00197">
    <property type="entry name" value="2FE2S_FER_1"/>
    <property type="match status" value="1"/>
</dbReference>
<dbReference type="Pfam" id="PF20256">
    <property type="entry name" value="MoCoBD_2"/>
    <property type="match status" value="1"/>
</dbReference>
<feature type="domain" description="FAD-binding PCMH-type" evidence="19">
    <location>
        <begin position="220"/>
        <end position="404"/>
    </location>
</feature>
<keyword evidence="7 17" id="KW-0479">Metal-binding</keyword>
<accession>A0A226F3L9</accession>
<feature type="binding site" evidence="17">
    <location>
        <position position="61"/>
    </location>
    <ligand>
        <name>[2Fe-2S] cluster</name>
        <dbReference type="ChEBI" id="CHEBI:190135"/>
        <label>1</label>
    </ligand>
</feature>
<dbReference type="FunFam" id="3.30.365.10:FF:000001">
    <property type="entry name" value="Xanthine dehydrogenase oxidase"/>
    <property type="match status" value="1"/>
</dbReference>
<evidence type="ECO:0000313" key="20">
    <source>
        <dbReference type="EMBL" id="OXA64068.1"/>
    </source>
</evidence>
<feature type="domain" description="2Fe-2S ferredoxin-type" evidence="18">
    <location>
        <begin position="10"/>
        <end position="101"/>
    </location>
</feature>
<evidence type="ECO:0000256" key="12">
    <source>
        <dbReference type="ARBA" id="ARBA00023027"/>
    </source>
</evidence>
<dbReference type="PANTHER" id="PTHR11908">
    <property type="entry name" value="XANTHINE DEHYDROGENASE"/>
    <property type="match status" value="1"/>
</dbReference>
<dbReference type="GO" id="GO:0071949">
    <property type="term" value="F:FAD binding"/>
    <property type="evidence" value="ECO:0007669"/>
    <property type="project" value="InterPro"/>
</dbReference>
<gene>
    <name evidence="20" type="ORF">Fcan01_02418</name>
</gene>
<dbReference type="FunFam" id="3.30.365.10:FF:000002">
    <property type="entry name" value="Xanthine dehydrogenase oxidase"/>
    <property type="match status" value="1"/>
</dbReference>
<dbReference type="GO" id="GO:0051537">
    <property type="term" value="F:2 iron, 2 sulfur cluster binding"/>
    <property type="evidence" value="ECO:0007669"/>
    <property type="project" value="UniProtKB-KW"/>
</dbReference>
<dbReference type="SUPFAM" id="SSF54665">
    <property type="entry name" value="CO dehydrogenase molybdoprotein N-domain-like"/>
    <property type="match status" value="1"/>
</dbReference>
<comment type="cofactor">
    <cofactor evidence="1 16">
        <name>FAD</name>
        <dbReference type="ChEBI" id="CHEBI:57692"/>
    </cofactor>
</comment>
<dbReference type="InterPro" id="IPR036856">
    <property type="entry name" value="Ald_Oxase/Xan_DH_a/b_sf"/>
</dbReference>
<dbReference type="FunFam" id="3.10.20.30:FF:000012">
    <property type="entry name" value="Xanthine dehydrogenase/oxidase"/>
    <property type="match status" value="1"/>
</dbReference>
<dbReference type="Gene3D" id="3.30.390.50">
    <property type="entry name" value="CO dehydrogenase flavoprotein, C-terminal domain"/>
    <property type="match status" value="1"/>
</dbReference>
<evidence type="ECO:0000256" key="15">
    <source>
        <dbReference type="PIRSR" id="PIRSR000127-1"/>
    </source>
</evidence>
<dbReference type="Gene3D" id="3.90.1170.50">
    <property type="entry name" value="Aldehyde oxidase/xanthine dehydrogenase, a/b hammerhead"/>
    <property type="match status" value="1"/>
</dbReference>
<comment type="cofactor">
    <cofactor evidence="17">
        <name>[2Fe-2S] cluster</name>
        <dbReference type="ChEBI" id="CHEBI:190135"/>
    </cofactor>
    <text evidence="17">Binds 2 [2Fe-2S] clusters.</text>
</comment>
<comment type="similarity">
    <text evidence="3">Belongs to the xanthine dehydrogenase family.</text>
</comment>
<feature type="binding site" evidence="17">
    <location>
        <position position="785"/>
    </location>
    <ligand>
        <name>Mo-molybdopterin</name>
        <dbReference type="ChEBI" id="CHEBI:71302"/>
    </ligand>
    <ligandPart>
        <name>Mo</name>
        <dbReference type="ChEBI" id="CHEBI:28685"/>
    </ligandPart>
</feature>
<dbReference type="PROSITE" id="PS51387">
    <property type="entry name" value="FAD_PCMH"/>
    <property type="match status" value="1"/>
</dbReference>
<organism evidence="20 21">
    <name type="scientific">Folsomia candida</name>
    <name type="common">Springtail</name>
    <dbReference type="NCBI Taxonomy" id="158441"/>
    <lineage>
        <taxon>Eukaryota</taxon>
        <taxon>Metazoa</taxon>
        <taxon>Ecdysozoa</taxon>
        <taxon>Arthropoda</taxon>
        <taxon>Hexapoda</taxon>
        <taxon>Collembola</taxon>
        <taxon>Entomobryomorpha</taxon>
        <taxon>Isotomoidea</taxon>
        <taxon>Isotomidae</taxon>
        <taxon>Proisotominae</taxon>
        <taxon>Folsomia</taxon>
    </lineage>
</organism>
<evidence type="ECO:0000256" key="16">
    <source>
        <dbReference type="PIRSR" id="PIRSR000127-2"/>
    </source>
</evidence>
<evidence type="ECO:0000259" key="18">
    <source>
        <dbReference type="PROSITE" id="PS51085"/>
    </source>
</evidence>
<comment type="cofactor">
    <cofactor evidence="17">
        <name>Mo-molybdopterin</name>
        <dbReference type="ChEBI" id="CHEBI:71302"/>
    </cofactor>
    <text evidence="17">Binds 1 Mo-molybdopterin (Mo-MPT) cofactor per subunit.</text>
</comment>
<evidence type="ECO:0000256" key="1">
    <source>
        <dbReference type="ARBA" id="ARBA00001974"/>
    </source>
</evidence>
<name>A0A226F3L9_FOLCA</name>
<reference evidence="20 21" key="1">
    <citation type="submission" date="2015-12" db="EMBL/GenBank/DDBJ databases">
        <title>The genome of Folsomia candida.</title>
        <authorList>
            <person name="Faddeeva A."/>
            <person name="Derks M.F."/>
            <person name="Anvar Y."/>
            <person name="Smit S."/>
            <person name="Van Straalen N."/>
            <person name="Roelofs D."/>
        </authorList>
    </citation>
    <scope>NUCLEOTIDE SEQUENCE [LARGE SCALE GENOMIC DNA]</scope>
    <source>
        <strain evidence="20 21">VU population</strain>
        <tissue evidence="20">Whole body</tissue>
    </source>
</reference>
<dbReference type="InterPro" id="IPR012675">
    <property type="entry name" value="Beta-grasp_dom_sf"/>
</dbReference>
<sequence length="1295" mass="142636">MGKGSGSNASTISFTINGKEYHVDANTANINSETMLVDFIRDHANLKGTKVMCREGGCGACVVTVRTKDAAIGADVTKGINSCITPVYSCQGWDISTVEDLGNKDDGYDVIQNRLVNFHGTQCGYCTPGMIMSMNSLRESKKDGLVTVKEVEDNFDGNICRCTGYRPILDAFKSLAVDAPEDLKRKCDDIEDCASCPCPMRQGLGRKCDKAKTKENSTLVLANGSVWTTAVDLKAVFQAIQRSNSDGKKLRFVAGNTATGVYKHEGPYSSYIEINGIPELKQKKVDSSEVLLGGGVTLADAIEFLGDISKTKSGFEYMAHISTHLERVANAPVRNNATIAGNLMIKHAHREFPSDVFVLLETAGAKLTIASSVTEMKVLTMTDFLKADMRDKLILSVHFPQRSTNYHFRSFKITRRYQNAHAYVNAGFLVKVEDGKIVEQPRIVYGGINPEFVHATATEEFLSKNTDIGSMQVLQNAFQILDKEVNPDFHPPEASPEYRKSLTQSLLYKTILGIMSGKASQHIKSGGSDIPRSISKGTQVFEADKSDSRLYKAMPKYEGAWQASGEAEYTTDIPKRPDELFGVFILSTIGSGTLKSIDATEALAMPGVVRLITAKDVKGKNNYQEYFFFPIVKPQPVFVNVGDEISYHGQSIALLLAENRQIAVEASRKVKVAYEGATKPVVDMMEALKNVEAAGLLPKHFIGTFSSEGDPSVKVNHTLAGDMNIGSQYHFYMETLNCLCIPREDGIDMHIPTQWMDHTQNNLSKVLGIPCSSINIDVKRIGGGFGGKITQPAHIAAAAAVAATTVRHPVRIALDIETNMKMLGRRLPFYMKYEVGFNDVGKIGSLKTEIFCDAGFSGNESNSLFAVIHLQNAYKALGWEVKPGFVMTNTASNTSVRAPGSVKGVALIENIMEHIAFYLKKDSLDVRKLNFIEKGDHFLPTFFGGGNFEEDNQIPRLIEEIKKSGDYENRKQFVETFNKENRWKKRGLSLIPIRYHVGFEFGCNLPAMIAIYHFDGTVSCTHAGIEMGQGLQTKVLQTIAQCFQIPMDKIKLKSTNNFIGANAFPSGGSVASELCCFAAMRACETIKDRLKPILEKLENPSWEKLIAAAYQAKIDLTASYTPGPKDDLKGYQVWALGLAEVEIDVLTGEYKVVRTDLIEDAGKSLSPGVDLGQIEGGYIFGQGFWTTERIVHCKETGELLTNRTWDYKPPETKDIPEDFRISLLKDAPNPYGILRSKATGEPILCATVAVYFALRNAITAARADKGNTEWFKLDSPITPEDVYHHCLTTPTDFKF</sequence>
<dbReference type="GO" id="GO:0005777">
    <property type="term" value="C:peroxisome"/>
    <property type="evidence" value="ECO:0007669"/>
    <property type="project" value="UniProtKB-SubCell"/>
</dbReference>
<dbReference type="STRING" id="158441.A0A226F3L9"/>
<feature type="binding site" evidence="16">
    <location>
        <position position="412"/>
    </location>
    <ligand>
        <name>FAD</name>
        <dbReference type="ChEBI" id="CHEBI:57692"/>
    </ligand>
</feature>
<evidence type="ECO:0000256" key="2">
    <source>
        <dbReference type="ARBA" id="ARBA00004275"/>
    </source>
</evidence>
<keyword evidence="4 17" id="KW-0500">Molybdenum</keyword>
<keyword evidence="9" id="KW-0560">Oxidoreductase</keyword>
<comment type="caution">
    <text evidence="20">The sequence shown here is derived from an EMBL/GenBank/DDBJ whole genome shotgun (WGS) entry which is preliminary data.</text>
</comment>
<evidence type="ECO:0000256" key="8">
    <source>
        <dbReference type="ARBA" id="ARBA00022827"/>
    </source>
</evidence>
<dbReference type="Gene3D" id="3.30.365.10">
    <property type="entry name" value="Aldehyde oxidase/xanthine dehydrogenase, molybdopterin binding domain"/>
    <property type="match status" value="4"/>
</dbReference>
<dbReference type="InterPro" id="IPR002346">
    <property type="entry name" value="Mopterin_DH_FAD-bd"/>
</dbReference>
<dbReference type="OrthoDB" id="8300278at2759"/>
<evidence type="ECO:0000256" key="5">
    <source>
        <dbReference type="ARBA" id="ARBA00022630"/>
    </source>
</evidence>
<dbReference type="InterPro" id="IPR000674">
    <property type="entry name" value="Ald_Oxase/Xan_DH_a/b"/>
</dbReference>
<protein>
    <submittedName>
        <fullName evidence="20">Indole-3-acetaldehyde oxidase</fullName>
    </submittedName>
</protein>
<dbReference type="FunFam" id="3.30.390.50:FF:000003">
    <property type="entry name" value="Aldehyde oxidase1"/>
    <property type="match status" value="1"/>
</dbReference>
<dbReference type="Gene3D" id="3.30.465.10">
    <property type="match status" value="1"/>
</dbReference>
<dbReference type="GO" id="GO:0016491">
    <property type="term" value="F:oxidoreductase activity"/>
    <property type="evidence" value="ECO:0007669"/>
    <property type="project" value="UniProtKB-KW"/>
</dbReference>
<dbReference type="InterPro" id="IPR036683">
    <property type="entry name" value="CO_DH_flav_C_dom_sf"/>
</dbReference>
<keyword evidence="8 16" id="KW-0274">FAD</keyword>
<evidence type="ECO:0000256" key="9">
    <source>
        <dbReference type="ARBA" id="ARBA00023002"/>
    </source>
</evidence>
<feature type="binding site" evidence="17">
    <location>
        <position position="83"/>
    </location>
    <ligand>
        <name>[2Fe-2S] cluster</name>
        <dbReference type="ChEBI" id="CHEBI:190135"/>
        <label>1</label>
    </ligand>
</feature>
<keyword evidence="5" id="KW-0285">Flavoprotein</keyword>
<dbReference type="SUPFAM" id="SSF47741">
    <property type="entry name" value="CO dehydrogenase ISP C-domain like"/>
    <property type="match status" value="1"/>
</dbReference>
<keyword evidence="11 17" id="KW-0411">Iron-sulfur</keyword>
<feature type="binding site" evidence="17">
    <location>
        <position position="123"/>
    </location>
    <ligand>
        <name>[2Fe-2S] cluster</name>
        <dbReference type="ChEBI" id="CHEBI:190135"/>
        <label>2</label>
    </ligand>
</feature>
<dbReference type="Gene3D" id="3.10.20.30">
    <property type="match status" value="1"/>
</dbReference>
<evidence type="ECO:0000256" key="17">
    <source>
        <dbReference type="PIRSR" id="PIRSR000127-3"/>
    </source>
</evidence>
<dbReference type="SUPFAM" id="SSF55447">
    <property type="entry name" value="CO dehydrogenase flavoprotein C-terminal domain-like"/>
    <property type="match status" value="1"/>
</dbReference>
<evidence type="ECO:0000256" key="4">
    <source>
        <dbReference type="ARBA" id="ARBA00022505"/>
    </source>
</evidence>
<feature type="binding site" evidence="17">
    <location>
        <position position="53"/>
    </location>
    <ligand>
        <name>[2Fe-2S] cluster</name>
        <dbReference type="ChEBI" id="CHEBI:190135"/>
        <label>1</label>
    </ligand>
</feature>
<dbReference type="PIRSF" id="PIRSF000127">
    <property type="entry name" value="Xanthine_DH"/>
    <property type="match status" value="1"/>
</dbReference>
<keyword evidence="10 17" id="KW-0408">Iron</keyword>
<dbReference type="Pfam" id="PF00111">
    <property type="entry name" value="Fer2"/>
    <property type="match status" value="1"/>
</dbReference>
<dbReference type="SUPFAM" id="SSF54292">
    <property type="entry name" value="2Fe-2S ferredoxin-like"/>
    <property type="match status" value="1"/>
</dbReference>
<keyword evidence="12" id="KW-0520">NAD</keyword>
<dbReference type="InterPro" id="IPR016208">
    <property type="entry name" value="Ald_Oxase/xanthine_DH-like"/>
</dbReference>
<dbReference type="Pfam" id="PF02738">
    <property type="entry name" value="MoCoBD_1"/>
    <property type="match status" value="1"/>
</dbReference>
<feature type="binding site" evidence="17">
    <location>
        <position position="160"/>
    </location>
    <ligand>
        <name>[2Fe-2S] cluster</name>
        <dbReference type="ChEBI" id="CHEBI:190135"/>
        <label>2</label>
    </ligand>
</feature>
<dbReference type="InterPro" id="IPR036884">
    <property type="entry name" value="2Fe-2S-bd_dom_sf"/>
</dbReference>
<dbReference type="Pfam" id="PF03450">
    <property type="entry name" value="CO_deh_flav_C"/>
    <property type="match status" value="1"/>
</dbReference>
<evidence type="ECO:0000256" key="14">
    <source>
        <dbReference type="ARBA" id="ARBA00034078"/>
    </source>
</evidence>
<feature type="binding site" evidence="17">
    <location>
        <position position="754"/>
    </location>
    <ligand>
        <name>Mo-molybdopterin</name>
        <dbReference type="ChEBI" id="CHEBI:71302"/>
    </ligand>
    <ligandPart>
        <name>Mo</name>
        <dbReference type="ChEBI" id="CHEBI:28685"/>
    </ligandPart>
</feature>
<dbReference type="InterPro" id="IPR016169">
    <property type="entry name" value="FAD-bd_PCMH_sub2"/>
</dbReference>
<evidence type="ECO:0000256" key="3">
    <source>
        <dbReference type="ARBA" id="ARBA00006849"/>
    </source>
</evidence>
<dbReference type="Proteomes" id="UP000198287">
    <property type="component" value="Unassembled WGS sequence"/>
</dbReference>
<evidence type="ECO:0000259" key="19">
    <source>
        <dbReference type="PROSITE" id="PS51387"/>
    </source>
</evidence>
<feature type="binding site" evidence="17">
    <location>
        <position position="58"/>
    </location>
    <ligand>
        <name>[2Fe-2S] cluster</name>
        <dbReference type="ChEBI" id="CHEBI:190135"/>
        <label>1</label>
    </ligand>
</feature>
<dbReference type="InterPro" id="IPR006058">
    <property type="entry name" value="2Fe2S_fd_BS"/>
</dbReference>
<dbReference type="InterPro" id="IPR001041">
    <property type="entry name" value="2Fe-2S_ferredoxin-type"/>
</dbReference>
<feature type="binding site" evidence="17">
    <location>
        <position position="1068"/>
    </location>
    <ligand>
        <name>Mo-molybdopterin</name>
        <dbReference type="ChEBI" id="CHEBI:71302"/>
    </ligand>
    <ligandPart>
        <name>Mo</name>
        <dbReference type="ChEBI" id="CHEBI:28685"/>
    </ligandPart>
</feature>
<dbReference type="Pfam" id="PF01799">
    <property type="entry name" value="Fer2_2"/>
    <property type="match status" value="1"/>
</dbReference>
<dbReference type="CDD" id="cd00207">
    <property type="entry name" value="fer2"/>
    <property type="match status" value="1"/>
</dbReference>
<feature type="binding site" evidence="17">
    <location>
        <position position="897"/>
    </location>
    <ligand>
        <name>Mo-molybdopterin</name>
        <dbReference type="ChEBI" id="CHEBI:71302"/>
    </ligand>
    <ligandPart>
        <name>Mo</name>
        <dbReference type="ChEBI" id="CHEBI:28685"/>
    </ligandPart>
</feature>
<evidence type="ECO:0000256" key="7">
    <source>
        <dbReference type="ARBA" id="ARBA00022723"/>
    </source>
</evidence>
<dbReference type="InterPro" id="IPR036010">
    <property type="entry name" value="2Fe-2S_ferredoxin-like_sf"/>
</dbReference>
<evidence type="ECO:0000313" key="21">
    <source>
        <dbReference type="Proteomes" id="UP000198287"/>
    </source>
</evidence>
<dbReference type="PROSITE" id="PS51085">
    <property type="entry name" value="2FE2S_FER_2"/>
    <property type="match status" value="1"/>
</dbReference>
<comment type="cofactor">
    <cofactor evidence="14">
        <name>[2Fe-2S] cluster</name>
        <dbReference type="ChEBI" id="CHEBI:190135"/>
    </cofactor>
</comment>
<dbReference type="InterPro" id="IPR046867">
    <property type="entry name" value="AldOxase/xan_DH_MoCoBD2"/>
</dbReference>
<feature type="binding site" evidence="17">
    <location>
        <position position="162"/>
    </location>
    <ligand>
        <name>[2Fe-2S] cluster</name>
        <dbReference type="ChEBI" id="CHEBI:190135"/>
        <label>2</label>
    </ligand>
</feature>
<feature type="binding site" evidence="17">
    <location>
        <position position="126"/>
    </location>
    <ligand>
        <name>[2Fe-2S] cluster</name>
        <dbReference type="ChEBI" id="CHEBI:190135"/>
        <label>2</label>
    </ligand>
</feature>
<proteinExistence type="inferred from homology"/>
<keyword evidence="13" id="KW-0576">Peroxisome</keyword>
<dbReference type="Pfam" id="PF00941">
    <property type="entry name" value="FAD_binding_5"/>
    <property type="match status" value="1"/>
</dbReference>
<evidence type="ECO:0000256" key="13">
    <source>
        <dbReference type="ARBA" id="ARBA00023140"/>
    </source>
</evidence>
<dbReference type="Pfam" id="PF01315">
    <property type="entry name" value="Ald_Xan_dh_C"/>
    <property type="match status" value="1"/>
</dbReference>
<dbReference type="Gene3D" id="1.10.150.120">
    <property type="entry name" value="[2Fe-2S]-binding domain"/>
    <property type="match status" value="1"/>
</dbReference>
<dbReference type="SUPFAM" id="SSF56003">
    <property type="entry name" value="Molybdenum cofactor-binding domain"/>
    <property type="match status" value="1"/>
</dbReference>
<dbReference type="GO" id="GO:0005506">
    <property type="term" value="F:iron ion binding"/>
    <property type="evidence" value="ECO:0007669"/>
    <property type="project" value="InterPro"/>
</dbReference>
<evidence type="ECO:0000256" key="10">
    <source>
        <dbReference type="ARBA" id="ARBA00023004"/>
    </source>
</evidence>
<dbReference type="PANTHER" id="PTHR11908:SF132">
    <property type="entry name" value="ALDEHYDE OXIDASE 1-RELATED"/>
    <property type="match status" value="1"/>
</dbReference>
<dbReference type="SMART" id="SM01092">
    <property type="entry name" value="CO_deh_flav_C"/>
    <property type="match status" value="1"/>
</dbReference>
<feature type="active site" description="Proton acceptor" evidence="15">
    <location>
        <position position="1241"/>
    </location>
</feature>
<dbReference type="SMART" id="SM01008">
    <property type="entry name" value="Ald_Xan_dh_C"/>
    <property type="match status" value="1"/>
</dbReference>
<dbReference type="InterPro" id="IPR037165">
    <property type="entry name" value="AldOxase/xan_DH_Mopterin-bd_sf"/>
</dbReference>
<evidence type="ECO:0000256" key="11">
    <source>
        <dbReference type="ARBA" id="ARBA00023014"/>
    </source>
</evidence>
<dbReference type="InterPro" id="IPR008274">
    <property type="entry name" value="AldOxase/xan_DH_MoCoBD1"/>
</dbReference>
<keyword evidence="21" id="KW-1185">Reference proteome</keyword>
<evidence type="ECO:0000256" key="6">
    <source>
        <dbReference type="ARBA" id="ARBA00022714"/>
    </source>
</evidence>
<dbReference type="InterPro" id="IPR005107">
    <property type="entry name" value="CO_DH_flav_C"/>
</dbReference>
<dbReference type="FunFam" id="3.30.465.10:FF:000013">
    <property type="entry name" value="Aldehyde oxidase"/>
    <property type="match status" value="1"/>
</dbReference>
<dbReference type="InterPro" id="IPR002888">
    <property type="entry name" value="2Fe-2S-bd"/>
</dbReference>
<dbReference type="InterPro" id="IPR036318">
    <property type="entry name" value="FAD-bd_PCMH-like_sf"/>
</dbReference>
<dbReference type="EMBL" id="LNIX01000001">
    <property type="protein sequence ID" value="OXA64068.1"/>
    <property type="molecule type" value="Genomic_DNA"/>
</dbReference>
<comment type="subcellular location">
    <subcellularLocation>
        <location evidence="2">Peroxisome</location>
    </subcellularLocation>
</comment>
<dbReference type="OMA" id="LTATNCY"/>
<keyword evidence="6 17" id="KW-0001">2Fe-2S</keyword>